<protein>
    <submittedName>
        <fullName evidence="2">Uncharacterized protein</fullName>
    </submittedName>
</protein>
<gene>
    <name evidence="2" type="ORF">H4Q32_022306</name>
</gene>
<accession>A0ABQ8MA75</accession>
<dbReference type="Proteomes" id="UP000830375">
    <property type="component" value="Unassembled WGS sequence"/>
</dbReference>
<evidence type="ECO:0000313" key="3">
    <source>
        <dbReference type="Proteomes" id="UP000830375"/>
    </source>
</evidence>
<feature type="region of interest" description="Disordered" evidence="1">
    <location>
        <begin position="169"/>
        <end position="198"/>
    </location>
</feature>
<sequence>MWSDRSLEHLSSGEAALKPGQNNCKDSDSESVSGESKPSIRSSSRDRLTDRSAEAVCTLRPAGSGMCLCSGGDKNILFTQLAASVETQAEARQCLYTVEVETTGSNTVKNVPARVEAQSVWRRPSSNLPQWRCECASVCRHYQISGIIRAVSWRARRVVGTDTAERVERDRSCVPSSGKREETVEIKHERGAGRREGR</sequence>
<organism evidence="2 3">
    <name type="scientific">Labeo rohita</name>
    <name type="common">Indian major carp</name>
    <name type="synonym">Cyprinus rohita</name>
    <dbReference type="NCBI Taxonomy" id="84645"/>
    <lineage>
        <taxon>Eukaryota</taxon>
        <taxon>Metazoa</taxon>
        <taxon>Chordata</taxon>
        <taxon>Craniata</taxon>
        <taxon>Vertebrata</taxon>
        <taxon>Euteleostomi</taxon>
        <taxon>Actinopterygii</taxon>
        <taxon>Neopterygii</taxon>
        <taxon>Teleostei</taxon>
        <taxon>Ostariophysi</taxon>
        <taxon>Cypriniformes</taxon>
        <taxon>Cyprinidae</taxon>
        <taxon>Labeoninae</taxon>
        <taxon>Labeonini</taxon>
        <taxon>Labeo</taxon>
    </lineage>
</organism>
<comment type="caution">
    <text evidence="2">The sequence shown here is derived from an EMBL/GenBank/DDBJ whole genome shotgun (WGS) entry which is preliminary data.</text>
</comment>
<keyword evidence="3" id="KW-1185">Reference proteome</keyword>
<proteinExistence type="predicted"/>
<reference evidence="2 3" key="1">
    <citation type="submission" date="2022-01" db="EMBL/GenBank/DDBJ databases">
        <title>A high-quality chromosome-level genome assembly of rohu carp, Labeo rohita.</title>
        <authorList>
            <person name="Arick M.A. II"/>
            <person name="Hsu C.-Y."/>
            <person name="Magbanua Z."/>
            <person name="Pechanova O."/>
            <person name="Grover C."/>
            <person name="Miller E."/>
            <person name="Thrash A."/>
            <person name="Ezzel L."/>
            <person name="Alam S."/>
            <person name="Benzie J."/>
            <person name="Hamilton M."/>
            <person name="Karsi A."/>
            <person name="Lawrence M.L."/>
            <person name="Peterson D.G."/>
        </authorList>
    </citation>
    <scope>NUCLEOTIDE SEQUENCE [LARGE SCALE GENOMIC DNA]</scope>
    <source>
        <strain evidence="3">BAU-BD-2019</strain>
        <tissue evidence="2">Blood</tissue>
    </source>
</reference>
<dbReference type="EMBL" id="JACTAM010000010">
    <property type="protein sequence ID" value="KAI2659778.1"/>
    <property type="molecule type" value="Genomic_DNA"/>
</dbReference>
<feature type="compositionally biased region" description="Polar residues" evidence="1">
    <location>
        <begin position="20"/>
        <end position="36"/>
    </location>
</feature>
<name>A0ABQ8MA75_LABRO</name>
<evidence type="ECO:0000313" key="2">
    <source>
        <dbReference type="EMBL" id="KAI2659778.1"/>
    </source>
</evidence>
<evidence type="ECO:0000256" key="1">
    <source>
        <dbReference type="SAM" id="MobiDB-lite"/>
    </source>
</evidence>
<feature type="region of interest" description="Disordered" evidence="1">
    <location>
        <begin position="1"/>
        <end position="47"/>
    </location>
</feature>